<dbReference type="EMBL" id="JBICYV010000026">
    <property type="protein sequence ID" value="MFG3016142.1"/>
    <property type="molecule type" value="Genomic_DNA"/>
</dbReference>
<dbReference type="Gene3D" id="6.10.140.530">
    <property type="match status" value="2"/>
</dbReference>
<keyword evidence="3" id="KW-1185">Reference proteome</keyword>
<protein>
    <submittedName>
        <fullName evidence="2">Helicase associated domain-containing protein</fullName>
    </submittedName>
</protein>
<gene>
    <name evidence="2" type="ORF">ACGFZB_37980</name>
</gene>
<dbReference type="RefSeq" id="WP_392824581.1">
    <property type="nucleotide sequence ID" value="NZ_JBICYV010000026.1"/>
</dbReference>
<organism evidence="2 3">
    <name type="scientific">Streptomyces cinerochromogenes</name>
    <dbReference type="NCBI Taxonomy" id="66422"/>
    <lineage>
        <taxon>Bacteria</taxon>
        <taxon>Bacillati</taxon>
        <taxon>Actinomycetota</taxon>
        <taxon>Actinomycetes</taxon>
        <taxon>Kitasatosporales</taxon>
        <taxon>Streptomycetaceae</taxon>
        <taxon>Streptomyces</taxon>
    </lineage>
</organism>
<evidence type="ECO:0000313" key="2">
    <source>
        <dbReference type="EMBL" id="MFG3016142.1"/>
    </source>
</evidence>
<accession>A0ABW7BG11</accession>
<dbReference type="PANTHER" id="PTHR33418:SF1">
    <property type="entry name" value="HELICASE-ASSOCIATED DOMAIN-CONTAINING PROTEIN"/>
    <property type="match status" value="1"/>
</dbReference>
<dbReference type="Proteomes" id="UP001604267">
    <property type="component" value="Unassembled WGS sequence"/>
</dbReference>
<evidence type="ECO:0000259" key="1">
    <source>
        <dbReference type="Pfam" id="PF03457"/>
    </source>
</evidence>
<comment type="caution">
    <text evidence="2">The sequence shown here is derived from an EMBL/GenBank/DDBJ whole genome shotgun (WGS) entry which is preliminary data.</text>
</comment>
<proteinExistence type="predicted"/>
<feature type="domain" description="Helicase-associated" evidence="1">
    <location>
        <begin position="20"/>
        <end position="77"/>
    </location>
</feature>
<reference evidence="2 3" key="1">
    <citation type="submission" date="2024-10" db="EMBL/GenBank/DDBJ databases">
        <title>The Natural Products Discovery Center: Release of the First 8490 Sequenced Strains for Exploring Actinobacteria Biosynthetic Diversity.</title>
        <authorList>
            <person name="Kalkreuter E."/>
            <person name="Kautsar S.A."/>
            <person name="Yang D."/>
            <person name="Bader C.D."/>
            <person name="Teijaro C.N."/>
            <person name="Fluegel L."/>
            <person name="Davis C.M."/>
            <person name="Simpson J.R."/>
            <person name="Lauterbach L."/>
            <person name="Steele A.D."/>
            <person name="Gui C."/>
            <person name="Meng S."/>
            <person name="Li G."/>
            <person name="Viehrig K."/>
            <person name="Ye F."/>
            <person name="Su P."/>
            <person name="Kiefer A.F."/>
            <person name="Nichols A."/>
            <person name="Cepeda A.J."/>
            <person name="Yan W."/>
            <person name="Fan B."/>
            <person name="Jiang Y."/>
            <person name="Adhikari A."/>
            <person name="Zheng C.-J."/>
            <person name="Schuster L."/>
            <person name="Cowan T.M."/>
            <person name="Smanski M.J."/>
            <person name="Chevrette M.G."/>
            <person name="De Carvalho L.P.S."/>
            <person name="Shen B."/>
        </authorList>
    </citation>
    <scope>NUCLEOTIDE SEQUENCE [LARGE SCALE GENOMIC DNA]</scope>
    <source>
        <strain evidence="2 3">NPDC048320</strain>
    </source>
</reference>
<dbReference type="Pfam" id="PF03457">
    <property type="entry name" value="HA"/>
    <property type="match status" value="2"/>
</dbReference>
<evidence type="ECO:0000313" key="3">
    <source>
        <dbReference type="Proteomes" id="UP001604267"/>
    </source>
</evidence>
<feature type="domain" description="Helicase-associated" evidence="1">
    <location>
        <begin position="82"/>
        <end position="138"/>
    </location>
</feature>
<dbReference type="InterPro" id="IPR005114">
    <property type="entry name" value="Helicase_assoc"/>
</dbReference>
<sequence length="301" mass="33292">MDLISFDPRDPAVSRSRRLGLAAARSYRDQYGHLDVPADYTDPTGYRLGTFITTMRDAAKAGRLEADWIAELDALGMIWDKHDAAWLARLAAATDYLRMHAHLAAPATTPVGAWLAEQRHLATRHELHPARADALTALAADWRLPHGADWHRKYHLLRAHLVSGADPATLTRDTQLGGVKIGSWLARQLTTWSALADGQQQLMTALGLTPENNPLAPARRARRTFEQTVQLLELFLHREGRIPAARETIRVDGESVRIGAWLAKARTKHRTGGLSDEHVSLVAALFEGDWTAEDAVPAVLE</sequence>
<dbReference type="PANTHER" id="PTHR33418">
    <property type="entry name" value="HELICASE-ASSOCIATED"/>
    <property type="match status" value="1"/>
</dbReference>
<name>A0ABW7BG11_9ACTN</name>